<protein>
    <submittedName>
        <fullName evidence="2">Uncharacterized protein</fullName>
    </submittedName>
</protein>
<dbReference type="EMBL" id="KZ084110">
    <property type="protein sequence ID" value="OSD01557.1"/>
    <property type="molecule type" value="Genomic_DNA"/>
</dbReference>
<accession>A0A1Y2IK86</accession>
<reference evidence="2 3" key="1">
    <citation type="journal article" date="2015" name="Biotechnol. Biofuels">
        <title>Enhanced degradation of softwood versus hardwood by the white-rot fungus Pycnoporus coccineus.</title>
        <authorList>
            <person name="Couturier M."/>
            <person name="Navarro D."/>
            <person name="Chevret D."/>
            <person name="Henrissat B."/>
            <person name="Piumi F."/>
            <person name="Ruiz-Duenas F.J."/>
            <person name="Martinez A.T."/>
            <person name="Grigoriev I.V."/>
            <person name="Riley R."/>
            <person name="Lipzen A."/>
            <person name="Berrin J.G."/>
            <person name="Master E.R."/>
            <person name="Rosso M.N."/>
        </authorList>
    </citation>
    <scope>NUCLEOTIDE SEQUENCE [LARGE SCALE GENOMIC DNA]</scope>
    <source>
        <strain evidence="2 3">BRFM310</strain>
    </source>
</reference>
<feature type="compositionally biased region" description="Basic and acidic residues" evidence="1">
    <location>
        <begin position="81"/>
        <end position="101"/>
    </location>
</feature>
<evidence type="ECO:0000256" key="1">
    <source>
        <dbReference type="SAM" id="MobiDB-lite"/>
    </source>
</evidence>
<evidence type="ECO:0000313" key="2">
    <source>
        <dbReference type="EMBL" id="OSD01557.1"/>
    </source>
</evidence>
<feature type="region of interest" description="Disordered" evidence="1">
    <location>
        <begin position="81"/>
        <end position="118"/>
    </location>
</feature>
<feature type="compositionally biased region" description="Polar residues" evidence="1">
    <location>
        <begin position="15"/>
        <end position="24"/>
    </location>
</feature>
<gene>
    <name evidence="2" type="ORF">PYCCODRAFT_1478299</name>
</gene>
<feature type="region of interest" description="Disordered" evidence="1">
    <location>
        <begin position="1"/>
        <end position="67"/>
    </location>
</feature>
<organism evidence="2 3">
    <name type="scientific">Trametes coccinea (strain BRFM310)</name>
    <name type="common">Pycnoporus coccineus</name>
    <dbReference type="NCBI Taxonomy" id="1353009"/>
    <lineage>
        <taxon>Eukaryota</taxon>
        <taxon>Fungi</taxon>
        <taxon>Dikarya</taxon>
        <taxon>Basidiomycota</taxon>
        <taxon>Agaricomycotina</taxon>
        <taxon>Agaricomycetes</taxon>
        <taxon>Polyporales</taxon>
        <taxon>Polyporaceae</taxon>
        <taxon>Trametes</taxon>
    </lineage>
</organism>
<proteinExistence type="predicted"/>
<name>A0A1Y2IK86_TRAC3</name>
<sequence>MSHLLAPQEEKKATQSEPAINDTSFLVPPQEEKSSHQMKNPRGGAWMVPPQEEKVDTARLRGEQSKLDTAVDRFEERIKQHRIERDASKSIDEAAQDKQQRDSVLSGSAGITGEDLGYEEKSRVVDYEKIDKQRLV</sequence>
<keyword evidence="3" id="KW-1185">Reference proteome</keyword>
<feature type="compositionally biased region" description="Basic and acidic residues" evidence="1">
    <location>
        <begin position="51"/>
        <end position="67"/>
    </location>
</feature>
<dbReference type="Proteomes" id="UP000193067">
    <property type="component" value="Unassembled WGS sequence"/>
</dbReference>
<dbReference type="STRING" id="1353009.A0A1Y2IK86"/>
<dbReference type="AlphaFoldDB" id="A0A1Y2IK86"/>
<evidence type="ECO:0000313" key="3">
    <source>
        <dbReference type="Proteomes" id="UP000193067"/>
    </source>
</evidence>
<dbReference type="OrthoDB" id="2779013at2759"/>